<name>X1GMH4_9ZZZZ</name>
<organism evidence="1">
    <name type="scientific">marine sediment metagenome</name>
    <dbReference type="NCBI Taxonomy" id="412755"/>
    <lineage>
        <taxon>unclassified sequences</taxon>
        <taxon>metagenomes</taxon>
        <taxon>ecological metagenomes</taxon>
    </lineage>
</organism>
<accession>X1GMH4</accession>
<feature type="non-terminal residue" evidence="1">
    <location>
        <position position="1"/>
    </location>
</feature>
<reference evidence="1" key="1">
    <citation type="journal article" date="2014" name="Front. Microbiol.">
        <title>High frequency of phylogenetically diverse reductive dehalogenase-homologous genes in deep subseafloor sedimentary metagenomes.</title>
        <authorList>
            <person name="Kawai M."/>
            <person name="Futagami T."/>
            <person name="Toyoda A."/>
            <person name="Takaki Y."/>
            <person name="Nishi S."/>
            <person name="Hori S."/>
            <person name="Arai W."/>
            <person name="Tsubouchi T."/>
            <person name="Morono Y."/>
            <person name="Uchiyama I."/>
            <person name="Ito T."/>
            <person name="Fujiyama A."/>
            <person name="Inagaki F."/>
            <person name="Takami H."/>
        </authorList>
    </citation>
    <scope>NUCLEOTIDE SEQUENCE</scope>
    <source>
        <strain evidence="1">Expedition CK06-06</strain>
    </source>
</reference>
<protein>
    <submittedName>
        <fullName evidence="1">Uncharacterized protein</fullName>
    </submittedName>
</protein>
<dbReference type="EMBL" id="BARU01013967">
    <property type="protein sequence ID" value="GAH42839.1"/>
    <property type="molecule type" value="Genomic_DNA"/>
</dbReference>
<evidence type="ECO:0000313" key="1">
    <source>
        <dbReference type="EMBL" id="GAH42839.1"/>
    </source>
</evidence>
<sequence>TQTITATLTVEIFSKIYCGGAGVIHYQGKGFIAQENNLQKWTEEKTGTYDITSSMLDNQGYLHLIIQTSYMHGTPAMYFSLGYWSGSSLATIVSDLESITTLTDLQDAGSTWDYLYFTRDTITNNVRSEIQYSGTTVKTLSIDIPSVPHAKEIRVYTDLDYSSINPTATVTRVSDYW</sequence>
<comment type="caution">
    <text evidence="1">The sequence shown here is derived from an EMBL/GenBank/DDBJ whole genome shotgun (WGS) entry which is preliminary data.</text>
</comment>
<gene>
    <name evidence="1" type="ORF">S03H2_24915</name>
</gene>
<dbReference type="AlphaFoldDB" id="X1GMH4"/>
<feature type="non-terminal residue" evidence="1">
    <location>
        <position position="177"/>
    </location>
</feature>
<proteinExistence type="predicted"/>